<accession>A0ABQ7QQ62</accession>
<keyword evidence="5" id="KW-0560">Oxidoreductase</keyword>
<dbReference type="Pfam" id="PF00067">
    <property type="entry name" value="p450"/>
    <property type="match status" value="1"/>
</dbReference>
<keyword evidence="2 5" id="KW-0479">Metal-binding</keyword>
<keyword evidence="7" id="KW-1133">Transmembrane helix</keyword>
<comment type="caution">
    <text evidence="8">The sequence shown here is derived from an EMBL/GenBank/DDBJ whole genome shotgun (WGS) entry which is preliminary data.</text>
</comment>
<keyword evidence="5" id="KW-0349">Heme</keyword>
<feature type="compositionally biased region" description="Basic and acidic residues" evidence="6">
    <location>
        <begin position="273"/>
        <end position="296"/>
    </location>
</feature>
<dbReference type="InterPro" id="IPR036396">
    <property type="entry name" value="Cyt_P450_sf"/>
</dbReference>
<gene>
    <name evidence="8" type="ORF">JYU34_007337</name>
</gene>
<dbReference type="PANTHER" id="PTHR24300">
    <property type="entry name" value="CYTOCHROME P450 508A4-RELATED"/>
    <property type="match status" value="1"/>
</dbReference>
<evidence type="ECO:0000313" key="8">
    <source>
        <dbReference type="EMBL" id="KAG7307184.1"/>
    </source>
</evidence>
<keyword evidence="9" id="KW-1185">Reference proteome</keyword>
<evidence type="ECO:0000256" key="4">
    <source>
        <dbReference type="ARBA" id="ARBA00023033"/>
    </source>
</evidence>
<evidence type="ECO:0008006" key="10">
    <source>
        <dbReference type="Google" id="ProtNLM"/>
    </source>
</evidence>
<dbReference type="EMBL" id="JAHIBW010000010">
    <property type="protein sequence ID" value="KAG7307184.1"/>
    <property type="molecule type" value="Genomic_DNA"/>
</dbReference>
<proteinExistence type="inferred from homology"/>
<evidence type="ECO:0000256" key="3">
    <source>
        <dbReference type="ARBA" id="ARBA00023004"/>
    </source>
</evidence>
<keyword evidence="4 5" id="KW-0503">Monooxygenase</keyword>
<evidence type="ECO:0000256" key="7">
    <source>
        <dbReference type="SAM" id="Phobius"/>
    </source>
</evidence>
<feature type="transmembrane region" description="Helical" evidence="7">
    <location>
        <begin position="6"/>
        <end position="27"/>
    </location>
</feature>
<feature type="region of interest" description="Disordered" evidence="6">
    <location>
        <begin position="252"/>
        <end position="316"/>
    </location>
</feature>
<dbReference type="PROSITE" id="PS00086">
    <property type="entry name" value="CYTOCHROME_P450"/>
    <property type="match status" value="1"/>
</dbReference>
<comment type="similarity">
    <text evidence="1 5">Belongs to the cytochrome P450 family.</text>
</comment>
<dbReference type="PRINTS" id="PR00463">
    <property type="entry name" value="EP450I"/>
</dbReference>
<dbReference type="Gene3D" id="1.10.630.10">
    <property type="entry name" value="Cytochrome P450"/>
    <property type="match status" value="1"/>
</dbReference>
<sequence length="563" mass="63367">METTAFYLPITELLITVITALAVYYLLQTVKYYRSLPPGPYGLPFVGYLPWIVGSSAPHATYLQLSARHGAVVSLQLGRNLLACLGTARLVRELFGRADSVGRPHTPLNNLLEGRGIVLSEGDLWKQQRLFLTQKFRSLGVKHWEKQRFERFIMAEVAELSTTLEKTAGAAVDPTDILGRHVHNVICQLMMGFRFKDGDPEFSRFNDKVAEGMRLYGAIHIGEHLPAYLKLPGKAAAIKAIQRNMRDVRSFHQQHVERRCQQRALETQETPGDQDRAPGEHGRLGDNVRASHDTNRARGSHANGRRKDRTPCGQNREPEDLLDCYLDVLDGQDEAEFQKTFPGLTKADAACQMVQVMNDLFSAGMETVRTTLVWALLLMLREPGVAARVRRDLSRVVRPGEPVTMEHRKHLTYIEAVIFETLRRVSVVPLGTTHVNLTDWHVEGFRIPAGTHIIPLINKIHMDPDCFSDPHTFNPDRFLHHGVLQTPDNFIPFGLGRRKCLGEALARMELFLFFANVMNSFKLELVKGDAMPGLDGVLGITHAPHPFRLRFISTAVADRDSTE</sequence>
<dbReference type="Proteomes" id="UP000823941">
    <property type="component" value="Chromosome 10"/>
</dbReference>
<dbReference type="InterPro" id="IPR017972">
    <property type="entry name" value="Cyt_P450_CS"/>
</dbReference>
<organism evidence="8 9">
    <name type="scientific">Plutella xylostella</name>
    <name type="common">Diamondback moth</name>
    <name type="synonym">Plutella maculipennis</name>
    <dbReference type="NCBI Taxonomy" id="51655"/>
    <lineage>
        <taxon>Eukaryota</taxon>
        <taxon>Metazoa</taxon>
        <taxon>Ecdysozoa</taxon>
        <taxon>Arthropoda</taxon>
        <taxon>Hexapoda</taxon>
        <taxon>Insecta</taxon>
        <taxon>Pterygota</taxon>
        <taxon>Neoptera</taxon>
        <taxon>Endopterygota</taxon>
        <taxon>Lepidoptera</taxon>
        <taxon>Glossata</taxon>
        <taxon>Ditrysia</taxon>
        <taxon>Yponomeutoidea</taxon>
        <taxon>Plutellidae</taxon>
        <taxon>Plutella</taxon>
    </lineage>
</organism>
<dbReference type="InterPro" id="IPR001128">
    <property type="entry name" value="Cyt_P450"/>
</dbReference>
<dbReference type="InterPro" id="IPR050182">
    <property type="entry name" value="Cytochrome_P450_fam2"/>
</dbReference>
<keyword evidence="7" id="KW-0472">Membrane</keyword>
<protein>
    <recommendedName>
        <fullName evidence="10">Cytochrome P450</fullName>
    </recommendedName>
</protein>
<evidence type="ECO:0000256" key="2">
    <source>
        <dbReference type="ARBA" id="ARBA00022723"/>
    </source>
</evidence>
<evidence type="ECO:0000256" key="5">
    <source>
        <dbReference type="RuleBase" id="RU000461"/>
    </source>
</evidence>
<name>A0ABQ7QQ62_PLUXY</name>
<dbReference type="InterPro" id="IPR002401">
    <property type="entry name" value="Cyt_P450_E_grp-I"/>
</dbReference>
<keyword evidence="3 5" id="KW-0408">Iron</keyword>
<evidence type="ECO:0000256" key="6">
    <source>
        <dbReference type="SAM" id="MobiDB-lite"/>
    </source>
</evidence>
<keyword evidence="7" id="KW-0812">Transmembrane</keyword>
<dbReference type="PRINTS" id="PR00385">
    <property type="entry name" value="P450"/>
</dbReference>
<evidence type="ECO:0000256" key="1">
    <source>
        <dbReference type="ARBA" id="ARBA00010617"/>
    </source>
</evidence>
<dbReference type="PANTHER" id="PTHR24300:SF403">
    <property type="entry name" value="CYTOCHROME P450 306A1"/>
    <property type="match status" value="1"/>
</dbReference>
<dbReference type="SUPFAM" id="SSF48264">
    <property type="entry name" value="Cytochrome P450"/>
    <property type="match status" value="1"/>
</dbReference>
<reference evidence="8 9" key="1">
    <citation type="submission" date="2021-06" db="EMBL/GenBank/DDBJ databases">
        <title>A haploid diamondback moth (Plutella xylostella L.) genome assembly resolves 31 chromosomes and identifies a diamide resistance mutation.</title>
        <authorList>
            <person name="Ward C.M."/>
            <person name="Perry K.D."/>
            <person name="Baker G."/>
            <person name="Powis K."/>
            <person name="Heckel D.G."/>
            <person name="Baxter S.W."/>
        </authorList>
    </citation>
    <scope>NUCLEOTIDE SEQUENCE [LARGE SCALE GENOMIC DNA]</scope>
    <source>
        <strain evidence="8 9">LV</strain>
        <tissue evidence="8">Single pupa</tissue>
    </source>
</reference>
<evidence type="ECO:0000313" key="9">
    <source>
        <dbReference type="Proteomes" id="UP000823941"/>
    </source>
</evidence>